<evidence type="ECO:0000313" key="1">
    <source>
        <dbReference type="EMBL" id="KAF1924472.1"/>
    </source>
</evidence>
<name>A0A6A5R9Q4_9PLEO</name>
<reference evidence="1" key="1">
    <citation type="journal article" date="2020" name="Stud. Mycol.">
        <title>101 Dothideomycetes genomes: a test case for predicting lifestyles and emergence of pathogens.</title>
        <authorList>
            <person name="Haridas S."/>
            <person name="Albert R."/>
            <person name="Binder M."/>
            <person name="Bloem J."/>
            <person name="Labutti K."/>
            <person name="Salamov A."/>
            <person name="Andreopoulos B."/>
            <person name="Baker S."/>
            <person name="Barry K."/>
            <person name="Bills G."/>
            <person name="Bluhm B."/>
            <person name="Cannon C."/>
            <person name="Castanera R."/>
            <person name="Culley D."/>
            <person name="Daum C."/>
            <person name="Ezra D."/>
            <person name="Gonzalez J."/>
            <person name="Henrissat B."/>
            <person name="Kuo A."/>
            <person name="Liang C."/>
            <person name="Lipzen A."/>
            <person name="Lutzoni F."/>
            <person name="Magnuson J."/>
            <person name="Mondo S."/>
            <person name="Nolan M."/>
            <person name="Ohm R."/>
            <person name="Pangilinan J."/>
            <person name="Park H.-J."/>
            <person name="Ramirez L."/>
            <person name="Alfaro M."/>
            <person name="Sun H."/>
            <person name="Tritt A."/>
            <person name="Yoshinaga Y."/>
            <person name="Zwiers L.-H."/>
            <person name="Turgeon B."/>
            <person name="Goodwin S."/>
            <person name="Spatafora J."/>
            <person name="Crous P."/>
            <person name="Grigoriev I."/>
        </authorList>
    </citation>
    <scope>NUCLEOTIDE SEQUENCE</scope>
    <source>
        <strain evidence="1">CBS 183.55</strain>
    </source>
</reference>
<dbReference type="GeneID" id="54347895"/>
<dbReference type="Proteomes" id="UP000800082">
    <property type="component" value="Unassembled WGS sequence"/>
</dbReference>
<evidence type="ECO:0000313" key="2">
    <source>
        <dbReference type="Proteomes" id="UP000800082"/>
    </source>
</evidence>
<sequence>MGEPAERLRSFTWPNDIEESALRQKKVSQTIPVHTEFRRPTHRREIATLVNSIYKDTGGIVAAHWDQKEIKRFDVFVGAGSKSAVSAVNKWIARGDEKSIDAAAWAKLPAFNHAQWYQEELERQEEERLELFLEPEPEEQEGEHVRVKIFVSWPDELLDYEITPRAAFGNELQALNDIRKQDQVWITLLPSHIIQISGYDILNCEVAEVHYKTMVERIRTEKCNVQQATNFILDEREGIEIMLLRAEDWWPDRSDSVVPRLLPSPIMYEPGSFREDGVDDISLVEIRDPIRRALEIASYKKGSYDFVVRLGCIALDSQKMGQEHIGKKYGKEKFIKSINGKVDLGPKRWLLDNVLGTQLYHRLVASNELLQPIKSAGYWGTMPATLEKTCPVLRTWWIFRDPNSFQKQTLPPARNVGRPTPIQQASPAAVASAPSSLIVVQIDWTDDGEGSYDKTETKFFRLESGKRAPKMNMEINLLELGESRAWSFTLESMTLVSRSTVPPVLTGFAQRTTMKQGYDLTSTQSFAEWDRSPSVMSLLMTRRTEKIYSFGVQDTCYKAELTAMWYPSQSLPCWGLAVRHTEWATHLAELERLPTGHQANWGDTIAIFLPEDGGSSIRSEENGDFDVDGLNLNDGVERPQRSLSREGIRSLVNVLLQLSEIVSSVTLGKRESKAEAGPDFRN</sequence>
<gene>
    <name evidence="1" type="ORF">M421DRAFT_402226</name>
</gene>
<protein>
    <submittedName>
        <fullName evidence="1">Uncharacterized protein</fullName>
    </submittedName>
</protein>
<organism evidence="1 2">
    <name type="scientific">Didymella exigua CBS 183.55</name>
    <dbReference type="NCBI Taxonomy" id="1150837"/>
    <lineage>
        <taxon>Eukaryota</taxon>
        <taxon>Fungi</taxon>
        <taxon>Dikarya</taxon>
        <taxon>Ascomycota</taxon>
        <taxon>Pezizomycotina</taxon>
        <taxon>Dothideomycetes</taxon>
        <taxon>Pleosporomycetidae</taxon>
        <taxon>Pleosporales</taxon>
        <taxon>Pleosporineae</taxon>
        <taxon>Didymellaceae</taxon>
        <taxon>Didymella</taxon>
    </lineage>
</organism>
<accession>A0A6A5R9Q4</accession>
<dbReference type="AlphaFoldDB" id="A0A6A5R9Q4"/>
<dbReference type="OrthoDB" id="4739136at2759"/>
<keyword evidence="2" id="KW-1185">Reference proteome</keyword>
<dbReference type="EMBL" id="ML978993">
    <property type="protein sequence ID" value="KAF1924472.1"/>
    <property type="molecule type" value="Genomic_DNA"/>
</dbReference>
<dbReference type="RefSeq" id="XP_033444725.1">
    <property type="nucleotide sequence ID" value="XM_033590234.1"/>
</dbReference>
<proteinExistence type="predicted"/>